<evidence type="ECO:0000313" key="9">
    <source>
        <dbReference type="Proteomes" id="UP001497472"/>
    </source>
</evidence>
<evidence type="ECO:0000256" key="6">
    <source>
        <dbReference type="SAM" id="MobiDB-lite"/>
    </source>
</evidence>
<evidence type="ECO:0000256" key="1">
    <source>
        <dbReference type="ARBA" id="ARBA00022723"/>
    </source>
</evidence>
<dbReference type="InterPro" id="IPR013087">
    <property type="entry name" value="Znf_C2H2_type"/>
</dbReference>
<evidence type="ECO:0000256" key="3">
    <source>
        <dbReference type="ARBA" id="ARBA00022771"/>
    </source>
</evidence>
<dbReference type="AlphaFoldDB" id="A0AAV1JV33"/>
<dbReference type="SMART" id="SM00355">
    <property type="entry name" value="ZnF_C2H2"/>
    <property type="match status" value="11"/>
</dbReference>
<dbReference type="PROSITE" id="PS50157">
    <property type="entry name" value="ZINC_FINGER_C2H2_2"/>
    <property type="match status" value="9"/>
</dbReference>
<feature type="domain" description="C2H2-type" evidence="7">
    <location>
        <begin position="263"/>
        <end position="291"/>
    </location>
</feature>
<dbReference type="InterPro" id="IPR036236">
    <property type="entry name" value="Znf_C2H2_sf"/>
</dbReference>
<keyword evidence="1" id="KW-0479">Metal-binding</keyword>
<feature type="domain" description="C2H2-type" evidence="7">
    <location>
        <begin position="467"/>
        <end position="495"/>
    </location>
</feature>
<feature type="domain" description="C2H2-type" evidence="7">
    <location>
        <begin position="496"/>
        <end position="524"/>
    </location>
</feature>
<dbReference type="Pfam" id="PF12171">
    <property type="entry name" value="zf-C2H2_jaz"/>
    <property type="match status" value="1"/>
</dbReference>
<dbReference type="PANTHER" id="PTHR24379:SF121">
    <property type="entry name" value="C2H2-TYPE DOMAIN-CONTAINING PROTEIN"/>
    <property type="match status" value="1"/>
</dbReference>
<dbReference type="InterPro" id="IPR022755">
    <property type="entry name" value="Znf_C2H2_jaz"/>
</dbReference>
<comment type="caution">
    <text evidence="8">The sequence shown here is derived from an EMBL/GenBank/DDBJ whole genome shotgun (WGS) entry which is preliminary data.</text>
</comment>
<accession>A0AAV1JV33</accession>
<dbReference type="GO" id="GO:0008270">
    <property type="term" value="F:zinc ion binding"/>
    <property type="evidence" value="ECO:0007669"/>
    <property type="project" value="UniProtKB-KW"/>
</dbReference>
<feature type="domain" description="C2H2-type" evidence="7">
    <location>
        <begin position="319"/>
        <end position="341"/>
    </location>
</feature>
<dbReference type="GO" id="GO:0005634">
    <property type="term" value="C:nucleus"/>
    <property type="evidence" value="ECO:0007669"/>
    <property type="project" value="UniProtKB-ARBA"/>
</dbReference>
<proteinExistence type="predicted"/>
<dbReference type="Gene3D" id="3.30.160.60">
    <property type="entry name" value="Classic Zinc Finger"/>
    <property type="match status" value="6"/>
</dbReference>
<name>A0AAV1JV33_9NEOP</name>
<protein>
    <recommendedName>
        <fullName evidence="7">C2H2-type domain-containing protein</fullName>
    </recommendedName>
</protein>
<keyword evidence="2" id="KW-0677">Repeat</keyword>
<gene>
    <name evidence="8" type="ORF">LNINA_LOCUS12208</name>
</gene>
<feature type="compositionally biased region" description="Basic and acidic residues" evidence="6">
    <location>
        <begin position="192"/>
        <end position="208"/>
    </location>
</feature>
<feature type="domain" description="C2H2-type" evidence="7">
    <location>
        <begin position="556"/>
        <end position="584"/>
    </location>
</feature>
<feature type="domain" description="C2H2-type" evidence="7">
    <location>
        <begin position="346"/>
        <end position="370"/>
    </location>
</feature>
<evidence type="ECO:0000256" key="5">
    <source>
        <dbReference type="PROSITE-ProRule" id="PRU00042"/>
    </source>
</evidence>
<dbReference type="Pfam" id="PF12874">
    <property type="entry name" value="zf-met"/>
    <property type="match status" value="1"/>
</dbReference>
<dbReference type="Proteomes" id="UP001497472">
    <property type="component" value="Unassembled WGS sequence"/>
</dbReference>
<reference evidence="8 9" key="1">
    <citation type="submission" date="2023-11" db="EMBL/GenBank/DDBJ databases">
        <authorList>
            <person name="Okamura Y."/>
        </authorList>
    </citation>
    <scope>NUCLEOTIDE SEQUENCE [LARGE SCALE GENOMIC DNA]</scope>
</reference>
<dbReference type="PROSITE" id="PS00028">
    <property type="entry name" value="ZINC_FINGER_C2H2_1"/>
    <property type="match status" value="9"/>
</dbReference>
<evidence type="ECO:0000259" key="7">
    <source>
        <dbReference type="PROSITE" id="PS50157"/>
    </source>
</evidence>
<evidence type="ECO:0000313" key="8">
    <source>
        <dbReference type="EMBL" id="CAK1553194.1"/>
    </source>
</evidence>
<dbReference type="PANTHER" id="PTHR24379">
    <property type="entry name" value="KRAB AND ZINC FINGER DOMAIN-CONTAINING"/>
    <property type="match status" value="1"/>
</dbReference>
<feature type="region of interest" description="Disordered" evidence="6">
    <location>
        <begin position="137"/>
        <end position="212"/>
    </location>
</feature>
<sequence>MAFVKSESFLKGVCSGCLSMDRDTSPIKHHDLFMMLLTKQNSQEETKCLTVRLCWECKAILYKISQFQERISEAQFILENSLHLDQNTFLSTTISLSTLNTVHMPEYDYILNYDEVKKKRDKLKSKVQGTPIKDVIKEEVDDEVNSELNHDEGTNDYDSNDLANDYDNNDGAPNDFDHNDDAANIYENNDDENAHVKKECTDKEERKQTNYRRYQHHAVVTKQELDLEKPEKHYLEVTLTNDEMFEIVRKVKGSRKDSSKLKVKCLKCRARFRKLLDLKRHIDIDHLESKPPYPCSECAEEFPTVAKLHEHWQTHNIVYKCTMCGQLCQGNYEIRYHLKTHHSRLYTCRDCGYQCQSSFHFANHFRDLHTQYICDNCGKVCKSKENVEKHIRKYHVPSYCQICNRLFSKYHGLEVHYKNFHPELVYKSFKRELSYCVECDKQFPSQYIYKRHLSTAAAHVQKKVVKIPCPECGKIFSRKTYMKNHYKLVHVRQSKHYCSICNKHFISGFSLRTHTKFVHEKTVKPKDKICDVCGRGFHTNRTLINHTRTHTGERPYKCSFCPAAFAQSYARKTHERSQHKNMTDVYMLQS</sequence>
<keyword evidence="9" id="KW-1185">Reference proteome</keyword>
<feature type="domain" description="C2H2-type" evidence="7">
    <location>
        <begin position="372"/>
        <end position="395"/>
    </location>
</feature>
<organism evidence="8 9">
    <name type="scientific">Leptosia nina</name>
    <dbReference type="NCBI Taxonomy" id="320188"/>
    <lineage>
        <taxon>Eukaryota</taxon>
        <taxon>Metazoa</taxon>
        <taxon>Ecdysozoa</taxon>
        <taxon>Arthropoda</taxon>
        <taxon>Hexapoda</taxon>
        <taxon>Insecta</taxon>
        <taxon>Pterygota</taxon>
        <taxon>Neoptera</taxon>
        <taxon>Endopterygota</taxon>
        <taxon>Lepidoptera</taxon>
        <taxon>Glossata</taxon>
        <taxon>Ditrysia</taxon>
        <taxon>Papilionoidea</taxon>
        <taxon>Pieridae</taxon>
        <taxon>Pierinae</taxon>
        <taxon>Leptosia</taxon>
    </lineage>
</organism>
<keyword evidence="3 5" id="KW-0863">Zinc-finger</keyword>
<evidence type="ECO:0000256" key="2">
    <source>
        <dbReference type="ARBA" id="ARBA00022737"/>
    </source>
</evidence>
<dbReference type="EMBL" id="CAVLEF010000215">
    <property type="protein sequence ID" value="CAK1553194.1"/>
    <property type="molecule type" value="Genomic_DNA"/>
</dbReference>
<dbReference type="FunFam" id="3.30.160.60:FF:000446">
    <property type="entry name" value="Zinc finger protein"/>
    <property type="match status" value="1"/>
</dbReference>
<dbReference type="Pfam" id="PF00096">
    <property type="entry name" value="zf-C2H2"/>
    <property type="match status" value="3"/>
</dbReference>
<evidence type="ECO:0000256" key="4">
    <source>
        <dbReference type="ARBA" id="ARBA00022833"/>
    </source>
</evidence>
<feature type="domain" description="C2H2-type" evidence="7">
    <location>
        <begin position="528"/>
        <end position="555"/>
    </location>
</feature>
<feature type="domain" description="C2H2-type" evidence="7">
    <location>
        <begin position="293"/>
        <end position="315"/>
    </location>
</feature>
<dbReference type="SUPFAM" id="SSF57667">
    <property type="entry name" value="beta-beta-alpha zinc fingers"/>
    <property type="match status" value="3"/>
</dbReference>
<keyword evidence="4" id="KW-0862">Zinc</keyword>